<dbReference type="KEGG" id="ccl:Clocl_3805"/>
<evidence type="ECO:0000313" key="1">
    <source>
        <dbReference type="EMBL" id="AEV70255.1"/>
    </source>
</evidence>
<protein>
    <submittedName>
        <fullName evidence="1">Uncharacterized protein</fullName>
    </submittedName>
</protein>
<name>G8M1M6_ACECE</name>
<dbReference type="HOGENOM" id="CLU_3151226_0_0_9"/>
<gene>
    <name evidence="1" type="ordered locus">Clocl_3805</name>
</gene>
<evidence type="ECO:0000313" key="2">
    <source>
        <dbReference type="Proteomes" id="UP000005435"/>
    </source>
</evidence>
<keyword evidence="2" id="KW-1185">Reference proteome</keyword>
<dbReference type="EMBL" id="CP003065">
    <property type="protein sequence ID" value="AEV70255.1"/>
    <property type="molecule type" value="Genomic_DNA"/>
</dbReference>
<dbReference type="Proteomes" id="UP000005435">
    <property type="component" value="Chromosome"/>
</dbReference>
<sequence length="48" mass="5470">MKSINENFNINDNSALEERLANELEERLELGCWIYCGAKDCVAYNGES</sequence>
<reference evidence="1 2" key="2">
    <citation type="journal article" date="2012" name="Stand. Genomic Sci.">
        <title>Complete Genome Sequence of Clostridium clariflavum DSM 19732.</title>
        <authorList>
            <person name="Izquierdo J.A."/>
            <person name="Goodwin L."/>
            <person name="Davenport K.W."/>
            <person name="Teshima H."/>
            <person name="Bruce D."/>
            <person name="Detter C."/>
            <person name="Tapia R."/>
            <person name="Han S."/>
            <person name="Land M."/>
            <person name="Hauser L."/>
            <person name="Jeffries C.D."/>
            <person name="Han J."/>
            <person name="Pitluck S."/>
            <person name="Nolan M."/>
            <person name="Chen A."/>
            <person name="Huntemann M."/>
            <person name="Mavromatis K."/>
            <person name="Mikhailova N."/>
            <person name="Liolios K."/>
            <person name="Woyke T."/>
            <person name="Lynd L.R."/>
        </authorList>
    </citation>
    <scope>NUCLEOTIDE SEQUENCE [LARGE SCALE GENOMIC DNA]</scope>
    <source>
        <strain evidence="2">DSM 19732 / NBRC 101661 / EBR45</strain>
    </source>
</reference>
<proteinExistence type="predicted"/>
<organism evidence="1 2">
    <name type="scientific">Acetivibrio clariflavus (strain DSM 19732 / NBRC 101661 / EBR45)</name>
    <name type="common">Clostridium clariflavum</name>
    <dbReference type="NCBI Taxonomy" id="720554"/>
    <lineage>
        <taxon>Bacteria</taxon>
        <taxon>Bacillati</taxon>
        <taxon>Bacillota</taxon>
        <taxon>Clostridia</taxon>
        <taxon>Eubacteriales</taxon>
        <taxon>Oscillospiraceae</taxon>
        <taxon>Acetivibrio</taxon>
    </lineage>
</organism>
<dbReference type="AlphaFoldDB" id="G8M1M6"/>
<accession>G8M1M6</accession>
<dbReference type="STRING" id="720554.Clocl_3805"/>
<reference evidence="2" key="1">
    <citation type="submission" date="2011-12" db="EMBL/GenBank/DDBJ databases">
        <title>Complete sequence of Clostridium clariflavum DSM 19732.</title>
        <authorList>
            <consortium name="US DOE Joint Genome Institute"/>
            <person name="Lucas S."/>
            <person name="Han J."/>
            <person name="Lapidus A."/>
            <person name="Cheng J.-F."/>
            <person name="Goodwin L."/>
            <person name="Pitluck S."/>
            <person name="Peters L."/>
            <person name="Teshima H."/>
            <person name="Detter J.C."/>
            <person name="Han C."/>
            <person name="Tapia R."/>
            <person name="Land M."/>
            <person name="Hauser L."/>
            <person name="Kyrpides N."/>
            <person name="Ivanova N."/>
            <person name="Pagani I."/>
            <person name="Kitzmiller T."/>
            <person name="Lynd L."/>
            <person name="Izquierdo J."/>
            <person name="Woyke T."/>
        </authorList>
    </citation>
    <scope>NUCLEOTIDE SEQUENCE [LARGE SCALE GENOMIC DNA]</scope>
    <source>
        <strain evidence="2">DSM 19732 / NBRC 101661 / EBR45</strain>
    </source>
</reference>
<dbReference type="RefSeq" id="WP_014256761.1">
    <property type="nucleotide sequence ID" value="NC_016627.1"/>
</dbReference>